<gene>
    <name evidence="3" type="ORF">GCU69_15160</name>
</gene>
<feature type="domain" description="DUF305" evidence="2">
    <location>
        <begin position="55"/>
        <end position="209"/>
    </location>
</feature>
<keyword evidence="4" id="KW-1185">Reference proteome</keyword>
<dbReference type="PROSITE" id="PS51257">
    <property type="entry name" value="PROKAR_LIPOPROTEIN"/>
    <property type="match status" value="1"/>
</dbReference>
<evidence type="ECO:0000313" key="3">
    <source>
        <dbReference type="EMBL" id="KAF4408305.1"/>
    </source>
</evidence>
<dbReference type="RefSeq" id="WP_156206328.1">
    <property type="nucleotide sequence ID" value="NZ_WHPN01000281.1"/>
</dbReference>
<name>A0ABQ7FIV7_9ACTN</name>
<sequence>MPRRPLSRRTALAAGAALSAVLLTACGAGDDGSGRPSADSGASATAGNGTHNAADVAFAQGMIPHHRQAVAMSENAAGKAASPEVEDLAAEIGKAQAPEIETMSGWLESWGEKVPEGMGGTAENGHGAHRGHDPAMPGMMDDRQLKELNGASGKEFDTLFLTMMIEHHEGAVKMAETELKQGAYRPARDLAAEIVKAQTGEIKRMKQLLDPA</sequence>
<dbReference type="Pfam" id="PF03713">
    <property type="entry name" value="DUF305"/>
    <property type="match status" value="1"/>
</dbReference>
<feature type="chain" id="PRO_5045358048" evidence="1">
    <location>
        <begin position="28"/>
        <end position="212"/>
    </location>
</feature>
<dbReference type="PANTHER" id="PTHR36933">
    <property type="entry name" value="SLL0788 PROTEIN"/>
    <property type="match status" value="1"/>
</dbReference>
<protein>
    <submittedName>
        <fullName evidence="3">DUF305 domain-containing protein</fullName>
    </submittedName>
</protein>
<proteinExistence type="predicted"/>
<reference evidence="3 4" key="1">
    <citation type="submission" date="2019-10" db="EMBL/GenBank/DDBJ databases">
        <title>Streptomyces tenebrisbrunneis sp.nov., an endogenous actinomycete isolated from of Lycium ruthenicum.</title>
        <authorList>
            <person name="Ma L."/>
        </authorList>
    </citation>
    <scope>NUCLEOTIDE SEQUENCE [LARGE SCALE GENOMIC DNA]</scope>
    <source>
        <strain evidence="3 4">TRM 66187</strain>
    </source>
</reference>
<evidence type="ECO:0000256" key="1">
    <source>
        <dbReference type="SAM" id="SignalP"/>
    </source>
</evidence>
<dbReference type="Gene3D" id="1.20.1260.10">
    <property type="match status" value="1"/>
</dbReference>
<organism evidence="3 4">
    <name type="scientific">Streptomyces lycii</name>
    <dbReference type="NCBI Taxonomy" id="2654337"/>
    <lineage>
        <taxon>Bacteria</taxon>
        <taxon>Bacillati</taxon>
        <taxon>Actinomycetota</taxon>
        <taxon>Actinomycetes</taxon>
        <taxon>Kitasatosporales</taxon>
        <taxon>Streptomycetaceae</taxon>
        <taxon>Streptomyces</taxon>
    </lineage>
</organism>
<dbReference type="Proteomes" id="UP000621266">
    <property type="component" value="Unassembled WGS sequence"/>
</dbReference>
<accession>A0ABQ7FIV7</accession>
<keyword evidence="1" id="KW-0732">Signal</keyword>
<evidence type="ECO:0000313" key="4">
    <source>
        <dbReference type="Proteomes" id="UP000621266"/>
    </source>
</evidence>
<dbReference type="EMBL" id="WHPN01000281">
    <property type="protein sequence ID" value="KAF4408305.1"/>
    <property type="molecule type" value="Genomic_DNA"/>
</dbReference>
<comment type="caution">
    <text evidence="3">The sequence shown here is derived from an EMBL/GenBank/DDBJ whole genome shotgun (WGS) entry which is preliminary data.</text>
</comment>
<dbReference type="PANTHER" id="PTHR36933:SF1">
    <property type="entry name" value="SLL0788 PROTEIN"/>
    <property type="match status" value="1"/>
</dbReference>
<dbReference type="InterPro" id="IPR012347">
    <property type="entry name" value="Ferritin-like"/>
</dbReference>
<feature type="signal peptide" evidence="1">
    <location>
        <begin position="1"/>
        <end position="27"/>
    </location>
</feature>
<evidence type="ECO:0000259" key="2">
    <source>
        <dbReference type="Pfam" id="PF03713"/>
    </source>
</evidence>
<dbReference type="PROSITE" id="PS51318">
    <property type="entry name" value="TAT"/>
    <property type="match status" value="1"/>
</dbReference>
<dbReference type="InterPro" id="IPR006311">
    <property type="entry name" value="TAT_signal"/>
</dbReference>
<dbReference type="InterPro" id="IPR005183">
    <property type="entry name" value="DUF305_CopM-like"/>
</dbReference>